<keyword evidence="4 10" id="KW-0689">Ribosomal protein</keyword>
<dbReference type="FunFam" id="1.10.10.250:FF:000003">
    <property type="entry name" value="Mitochondrial ribosomal protein L11"/>
    <property type="match status" value="1"/>
</dbReference>
<evidence type="ECO:0000259" key="11">
    <source>
        <dbReference type="Pfam" id="PF00298"/>
    </source>
</evidence>
<dbReference type="SUPFAM" id="SSF46906">
    <property type="entry name" value="Ribosomal protein L11, C-terminal domain"/>
    <property type="match status" value="1"/>
</dbReference>
<dbReference type="InterPro" id="IPR020783">
    <property type="entry name" value="Ribosomal_uL11_C"/>
</dbReference>
<keyword evidence="3" id="KW-0809">Transit peptide</keyword>
<evidence type="ECO:0000259" key="12">
    <source>
        <dbReference type="Pfam" id="PF03946"/>
    </source>
</evidence>
<dbReference type="SMART" id="SM00649">
    <property type="entry name" value="RL11"/>
    <property type="match status" value="1"/>
</dbReference>
<sequence>MSKVASRLKNLKKSAEKAVHGNKIRAIIPAGMASAGPPLGPTLGQRGINIAAFCKDFNERTKNIKEGIPLPCRIIVNPDRSYELIIHKPLSTFLLMQAAGIEKGAMDGGPEVAGKVTLKHIYELVKIKAEDPPLECTPLEIICKMLIGTARSCGIEVVRDLDPLEYAQFLEERKVIIAQQRKELDEKKEARMLRTG</sequence>
<evidence type="ECO:0000256" key="10">
    <source>
        <dbReference type="RuleBase" id="RU003978"/>
    </source>
</evidence>
<dbReference type="SUPFAM" id="SSF54747">
    <property type="entry name" value="Ribosomal L11/L12e N-terminal domain"/>
    <property type="match status" value="1"/>
</dbReference>
<dbReference type="GO" id="GO:0003735">
    <property type="term" value="F:structural constituent of ribosome"/>
    <property type="evidence" value="ECO:0007669"/>
    <property type="project" value="InterPro"/>
</dbReference>
<dbReference type="PANTHER" id="PTHR11661">
    <property type="entry name" value="60S RIBOSOMAL PROTEIN L12"/>
    <property type="match status" value="1"/>
</dbReference>
<evidence type="ECO:0000256" key="3">
    <source>
        <dbReference type="ARBA" id="ARBA00022946"/>
    </source>
</evidence>
<dbReference type="GO" id="GO:0070180">
    <property type="term" value="F:large ribosomal subunit rRNA binding"/>
    <property type="evidence" value="ECO:0007669"/>
    <property type="project" value="TreeGrafter"/>
</dbReference>
<evidence type="ECO:0000256" key="6">
    <source>
        <dbReference type="ARBA" id="ARBA00023274"/>
    </source>
</evidence>
<protein>
    <recommendedName>
        <fullName evidence="8">Large ribosomal subunit protein uL11m</fullName>
    </recommendedName>
    <alternativeName>
        <fullName evidence="9">39S ribosomal protein L11, mitochondrial</fullName>
    </alternativeName>
</protein>
<dbReference type="Pfam" id="PF03946">
    <property type="entry name" value="Ribosomal_L11_N"/>
    <property type="match status" value="1"/>
</dbReference>
<dbReference type="InterPro" id="IPR036796">
    <property type="entry name" value="Ribosomal_uL11_N_sf"/>
</dbReference>
<dbReference type="InterPro" id="IPR000911">
    <property type="entry name" value="Ribosomal_uL11"/>
</dbReference>
<dbReference type="Gene3D" id="1.10.10.250">
    <property type="entry name" value="Ribosomal protein L11, C-terminal domain"/>
    <property type="match status" value="1"/>
</dbReference>
<dbReference type="InterPro" id="IPR020784">
    <property type="entry name" value="Ribosomal_uL11_N"/>
</dbReference>
<dbReference type="HAMAP" id="MF_00736">
    <property type="entry name" value="Ribosomal_uL11"/>
    <property type="match status" value="1"/>
</dbReference>
<dbReference type="FunFam" id="3.30.1550.10:FF:000003">
    <property type="entry name" value="39S ribosomal protein L11, mitochondrial"/>
    <property type="match status" value="1"/>
</dbReference>
<dbReference type="PANTHER" id="PTHR11661:SF1">
    <property type="entry name" value="LARGE RIBOSOMAL SUBUNIT PROTEIN UL11M"/>
    <property type="match status" value="1"/>
</dbReference>
<accession>R4V1G6</accession>
<dbReference type="GO" id="GO:0006412">
    <property type="term" value="P:translation"/>
    <property type="evidence" value="ECO:0007669"/>
    <property type="project" value="InterPro"/>
</dbReference>
<evidence type="ECO:0000256" key="9">
    <source>
        <dbReference type="ARBA" id="ARBA00041455"/>
    </source>
</evidence>
<dbReference type="Gene3D" id="3.30.1550.10">
    <property type="entry name" value="Ribosomal protein L11/L12, N-terminal domain"/>
    <property type="match status" value="1"/>
</dbReference>
<dbReference type="GO" id="GO:0005762">
    <property type="term" value="C:mitochondrial large ribosomal subunit"/>
    <property type="evidence" value="ECO:0007669"/>
    <property type="project" value="TreeGrafter"/>
</dbReference>
<comment type="similarity">
    <text evidence="2 10">Belongs to the universal ribosomal protein uL11 family.</text>
</comment>
<evidence type="ECO:0000256" key="8">
    <source>
        <dbReference type="ARBA" id="ARBA00040104"/>
    </source>
</evidence>
<dbReference type="Pfam" id="PF00298">
    <property type="entry name" value="Ribosomal_L11"/>
    <property type="match status" value="1"/>
</dbReference>
<dbReference type="AlphaFoldDB" id="R4V1G6"/>
<feature type="domain" description="Large ribosomal subunit protein uL11 N-terminal" evidence="12">
    <location>
        <begin position="24"/>
        <end position="82"/>
    </location>
</feature>
<name>R4V1G6_COPFO</name>
<organism evidence="13">
    <name type="scientific">Coptotermes formosanus</name>
    <name type="common">Formosan subterranean termite</name>
    <dbReference type="NCBI Taxonomy" id="36987"/>
    <lineage>
        <taxon>Eukaryota</taxon>
        <taxon>Metazoa</taxon>
        <taxon>Ecdysozoa</taxon>
        <taxon>Arthropoda</taxon>
        <taxon>Hexapoda</taxon>
        <taxon>Insecta</taxon>
        <taxon>Pterygota</taxon>
        <taxon>Neoptera</taxon>
        <taxon>Polyneoptera</taxon>
        <taxon>Dictyoptera</taxon>
        <taxon>Blattodea</taxon>
        <taxon>Blattoidea</taxon>
        <taxon>Termitoidae</taxon>
        <taxon>Rhinotermitidae</taxon>
        <taxon>Coptotermes</taxon>
    </lineage>
</organism>
<dbReference type="InterPro" id="IPR036769">
    <property type="entry name" value="Ribosomal_uL11_C_sf"/>
</dbReference>
<evidence type="ECO:0000256" key="2">
    <source>
        <dbReference type="ARBA" id="ARBA00010537"/>
    </source>
</evidence>
<comment type="subunit">
    <text evidence="7">Component of the mitochondrial ribosome large subunit (39S) which comprises a 16S rRNA and about 50 distinct proteins.</text>
</comment>
<feature type="domain" description="Large ribosomal subunit protein uL11 C-terminal" evidence="11">
    <location>
        <begin position="88"/>
        <end position="157"/>
    </location>
</feature>
<proteinExistence type="evidence at transcript level"/>
<evidence type="ECO:0000256" key="5">
    <source>
        <dbReference type="ARBA" id="ARBA00023128"/>
    </source>
</evidence>
<comment type="subcellular location">
    <subcellularLocation>
        <location evidence="1">Mitochondrion</location>
    </subcellularLocation>
</comment>
<dbReference type="CDD" id="cd00349">
    <property type="entry name" value="Ribosomal_L11"/>
    <property type="match status" value="1"/>
</dbReference>
<keyword evidence="6 10" id="KW-0687">Ribonucleoprotein</keyword>
<evidence type="ECO:0000256" key="4">
    <source>
        <dbReference type="ARBA" id="ARBA00022980"/>
    </source>
</evidence>
<evidence type="ECO:0000256" key="7">
    <source>
        <dbReference type="ARBA" id="ARBA00038782"/>
    </source>
</evidence>
<reference evidence="13" key="1">
    <citation type="submission" date="2013-03" db="EMBL/GenBank/DDBJ databases">
        <title>Immune-Related transcriptome of Coptotermes formosanus Shiraki workers: the defense mechanism.</title>
        <authorList>
            <person name="Hussain A."/>
            <person name="Li Y.F."/>
            <person name="Wen S.Y."/>
        </authorList>
    </citation>
    <scope>NUCLEOTIDE SEQUENCE</scope>
</reference>
<evidence type="ECO:0000313" key="13">
    <source>
        <dbReference type="EMBL" id="AGM32492.1"/>
    </source>
</evidence>
<keyword evidence="5" id="KW-0496">Mitochondrion</keyword>
<evidence type="ECO:0000256" key="1">
    <source>
        <dbReference type="ARBA" id="ARBA00004173"/>
    </source>
</evidence>
<dbReference type="EMBL" id="KC740668">
    <property type="protein sequence ID" value="AGM32492.1"/>
    <property type="molecule type" value="mRNA"/>
</dbReference>